<dbReference type="EMBL" id="WUUU01000002">
    <property type="protein sequence ID" value="MXR19216.1"/>
    <property type="molecule type" value="Genomic_DNA"/>
</dbReference>
<evidence type="ECO:0000259" key="1">
    <source>
        <dbReference type="Pfam" id="PF00582"/>
    </source>
</evidence>
<evidence type="ECO:0000313" key="2">
    <source>
        <dbReference type="EMBL" id="MXR19216.1"/>
    </source>
</evidence>
<comment type="caution">
    <text evidence="2">The sequence shown here is derived from an EMBL/GenBank/DDBJ whole genome shotgun (WGS) entry which is preliminary data.</text>
</comment>
<evidence type="ECO:0000313" key="3">
    <source>
        <dbReference type="Proteomes" id="UP000471521"/>
    </source>
</evidence>
<gene>
    <name evidence="2" type="ORF">GRX66_00835</name>
</gene>
<feature type="domain" description="UspA" evidence="1">
    <location>
        <begin position="113"/>
        <end position="239"/>
    </location>
</feature>
<dbReference type="Proteomes" id="UP000471521">
    <property type="component" value="Unassembled WGS sequence"/>
</dbReference>
<keyword evidence="3" id="KW-1185">Reference proteome</keyword>
<dbReference type="OrthoDB" id="157328at2157"/>
<dbReference type="InterPro" id="IPR006016">
    <property type="entry name" value="UspA"/>
</dbReference>
<reference evidence="2 3" key="1">
    <citation type="submission" date="2019-12" db="EMBL/GenBank/DDBJ databases">
        <title>Isolation and characterization of three novel carbon monoxide-oxidizing members of Halobacteria from salione crusts and soils.</title>
        <authorList>
            <person name="Myers M.R."/>
            <person name="King G.M."/>
        </authorList>
    </citation>
    <scope>NUCLEOTIDE SEQUENCE [LARGE SCALE GENOMIC DNA]</scope>
    <source>
        <strain evidence="2 3">PCN9</strain>
    </source>
</reference>
<dbReference type="SUPFAM" id="SSF52402">
    <property type="entry name" value="Adenine nucleotide alpha hydrolases-like"/>
    <property type="match status" value="1"/>
</dbReference>
<organism evidence="2 3">
    <name type="scientific">Halobacterium bonnevillei</name>
    <dbReference type="NCBI Taxonomy" id="2692200"/>
    <lineage>
        <taxon>Archaea</taxon>
        <taxon>Methanobacteriati</taxon>
        <taxon>Methanobacteriota</taxon>
        <taxon>Stenosarchaea group</taxon>
        <taxon>Halobacteria</taxon>
        <taxon>Halobacteriales</taxon>
        <taxon>Halobacteriaceae</taxon>
        <taxon>Halobacterium</taxon>
    </lineage>
</organism>
<proteinExistence type="predicted"/>
<name>A0A6B0SEW2_9EURY</name>
<dbReference type="Pfam" id="PF00582">
    <property type="entry name" value="Usp"/>
    <property type="match status" value="1"/>
</dbReference>
<protein>
    <recommendedName>
        <fullName evidence="1">UspA domain-containing protein</fullName>
    </recommendedName>
</protein>
<dbReference type="AlphaFoldDB" id="A0A6B0SEW2"/>
<accession>A0A6B0SEW2</accession>
<dbReference type="Gene3D" id="3.40.50.12370">
    <property type="match status" value="1"/>
</dbReference>
<dbReference type="RefSeq" id="WP_159524813.1">
    <property type="nucleotide sequence ID" value="NZ_WUUU01000002.1"/>
</dbReference>
<sequence>MSKPTLLVPVVFPEPDVYPLDSGNIVGLSGFDVVLFGYWELPEGMSRETARANKEAEAQEILYEMAAAFSRGGASTSVRLFFGQPGPEEAALQERIADETDADAVLLGAPITMWANVLVPLRDARHRAELVAFLAGLDTDSIFTLELYHVAAGPAAVEAGEAMLDSLRAELVEHDFPEDVVEVTVEVHDDAGEAIAERAQRHNLVVMGETEERPSEAEFLGPAYHTFADRADVPVVVLRD</sequence>